<accession>A0A1S5S7L3</accession>
<evidence type="ECO:0000313" key="1">
    <source>
        <dbReference type="EMBL" id="APD21528.1"/>
    </source>
</evidence>
<protein>
    <submittedName>
        <fullName evidence="1">Uncharacterized protein</fullName>
    </submittedName>
</protein>
<organism evidence="1 2">
    <name type="scientific">Streptococcus phage IPP5</name>
    <dbReference type="NCBI Taxonomy" id="1916187"/>
    <lineage>
        <taxon>Viruses</taxon>
        <taxon>Duplodnaviria</taxon>
        <taxon>Heunggongvirae</taxon>
        <taxon>Uroviricota</taxon>
        <taxon>Caudoviricetes</taxon>
        <taxon>Mcshanvirinae</taxon>
        <taxon>Adrianbuildvirus</taxon>
        <taxon>Adrianbuildvirus IPP5</taxon>
    </lineage>
</organism>
<sequence length="79" mass="9349">MRPRKYPYKTIRPLPSTKRVKDVIKHLQLIKQDFPNPSEYMKPRVKALAELTSEDVRDYDLKFAPSELVSQLRDLQSSF</sequence>
<keyword evidence="2" id="KW-1185">Reference proteome</keyword>
<reference evidence="1 2" key="1">
    <citation type="journal article" date="2017" name="Sci. Rep.">
        <title>Pneumococcal prophages are diverse, but not without structure or history.</title>
        <authorList>
            <person name="Brueggemann A.B."/>
            <person name="Harrold C.L."/>
            <person name="Rezaei Javan R."/>
            <person name="van Tonder A.J."/>
            <person name="McDonnell A.J."/>
            <person name="Edwards B.A."/>
        </authorList>
    </citation>
    <scope>NUCLEOTIDE SEQUENCE [LARGE SCALE GENOMIC DNA]</scope>
</reference>
<evidence type="ECO:0000313" key="2">
    <source>
        <dbReference type="Proteomes" id="UP000221402"/>
    </source>
</evidence>
<gene>
    <name evidence="1" type="ORF">IPP5_00009</name>
</gene>
<dbReference type="Proteomes" id="UP000221402">
    <property type="component" value="Segment"/>
</dbReference>
<proteinExistence type="predicted"/>
<dbReference type="EMBL" id="KY065449">
    <property type="protein sequence ID" value="APD21528.1"/>
    <property type="molecule type" value="Genomic_DNA"/>
</dbReference>
<name>A0A1S5S7L3_9CAUD</name>